<dbReference type="Proteomes" id="UP000032689">
    <property type="component" value="Segment"/>
</dbReference>
<accession>A0A0D3MV72</accession>
<protein>
    <submittedName>
        <fullName evidence="2">Rep protein</fullName>
    </submittedName>
</protein>
<dbReference type="GO" id="GO:0006260">
    <property type="term" value="P:DNA replication"/>
    <property type="evidence" value="ECO:0007669"/>
    <property type="project" value="InterPro"/>
</dbReference>
<evidence type="ECO:0000313" key="2">
    <source>
        <dbReference type="EMBL" id="AJA42221.1"/>
    </source>
</evidence>
<organism evidence="2 3">
    <name type="scientific">Staphylococcus phage vB_SepM_ phiIPLA-C1C</name>
    <dbReference type="NCBI Taxonomy" id="1572704"/>
    <lineage>
        <taxon>Viruses</taxon>
        <taxon>Duplodnaviria</taxon>
        <taxon>Heunggongvirae</taxon>
        <taxon>Uroviricota</taxon>
        <taxon>Caudoviricetes</taxon>
        <taxon>Herelleviridae</taxon>
        <taxon>Twortvirinae</taxon>
        <taxon>Sepunavirus</taxon>
        <taxon>Sepunavirus IPLAC1C</taxon>
    </lineage>
</organism>
<dbReference type="InterPro" id="IPR008813">
    <property type="entry name" value="Plasmid_replication_RepL"/>
</dbReference>
<dbReference type="GeneID" id="26640918"/>
<dbReference type="KEGG" id="vg:26640918"/>
<evidence type="ECO:0000313" key="3">
    <source>
        <dbReference type="Proteomes" id="UP000032689"/>
    </source>
</evidence>
<dbReference type="RefSeq" id="YP_009214501.1">
    <property type="nucleotide sequence ID" value="NC_028962.1"/>
</dbReference>
<proteinExistence type="predicted"/>
<feature type="domain" description="Plasmid replication protein RepL" evidence="1">
    <location>
        <begin position="6"/>
        <end position="56"/>
    </location>
</feature>
<reference evidence="2 3" key="1">
    <citation type="journal article" date="2015" name="Appl. Environ. Microbiol.">
        <title>Two Phages, phiIPLA-RODI and phiIPLA-C1C, Lyse Mono- and Dual-Species Staphylococcal Biofilms.</title>
        <authorList>
            <person name="Gutierrez D."/>
            <person name="Vandenheuvel D."/>
            <person name="Martinez B."/>
            <person name="Rodriguez A."/>
            <person name="Lavigne R."/>
            <person name="Garcia P."/>
        </authorList>
    </citation>
    <scope>NUCLEOTIDE SEQUENCE [LARGE SCALE GENOMIC DNA]</scope>
</reference>
<dbReference type="Pfam" id="PF05732">
    <property type="entry name" value="RepL"/>
    <property type="match status" value="1"/>
</dbReference>
<keyword evidence="3" id="KW-1185">Reference proteome</keyword>
<sequence length="537" mass="63526">MGSVKTKRKLLDYLESNSKDNIFTISTKKKIAESVGVSVSTINNNLKKLEEENKIAVATKKGHNGGIVITLIKERFNTEDLVEFNKSNDNIIQSAQKYAKDLRDKHFPTYTYQRKENRRRTKQEMAKYKAIKDKNRRIILDMNLELSNMNYPSKEVFNMSYDPEGFYKAYILCKLYDTYCIAHMNARRDFHERRIEKNDLEPYQVKHHKKYIEFYKNQLVVFLSKNSVSDNFFGSKTFNTFYNFYNKIKDLNNFNVFLYMQNVFNNVSYVYENTNSSINIPMPNYFNSDKYFEQYYKYIDTIKKNVNNTQRHLGDTELLVDSTIYKNNPALNQLQQMYMSKLNDEIHDIDTMFEKALDLEDLEFGFVRDNKHLTLLNFSDKVDKSIKDMKKEEAKVINKFVKQLIINEYAPTSFSSNVRISLFPMQRHHIISELELNNKSLKDNLINIGLVSDNADLRNLTKQDISNLTSVAYDYLVLSKNSSTYYVLRMFADFMGYEVNIKDVKYILTKYNLEDLIPLTSYGMLDYNRLKRESDYQ</sequence>
<dbReference type="GO" id="GO:0006276">
    <property type="term" value="P:plasmid maintenance"/>
    <property type="evidence" value="ECO:0007669"/>
    <property type="project" value="InterPro"/>
</dbReference>
<dbReference type="OrthoDB" id="2009at10239"/>
<evidence type="ECO:0000259" key="1">
    <source>
        <dbReference type="Pfam" id="PF05732"/>
    </source>
</evidence>
<name>A0A0D3MV72_9CAUD</name>
<dbReference type="EMBL" id="KP027447">
    <property type="protein sequence ID" value="AJA42221.1"/>
    <property type="molecule type" value="Genomic_DNA"/>
</dbReference>